<gene>
    <name evidence="2" type="ORF">FSB_LOCUS28877</name>
</gene>
<dbReference type="PANTHER" id="PTHR33116:SF86">
    <property type="entry name" value="REVERSE TRANSCRIPTASE DOMAIN-CONTAINING PROTEIN"/>
    <property type="match status" value="1"/>
</dbReference>
<dbReference type="Pfam" id="PF00078">
    <property type="entry name" value="RVT_1"/>
    <property type="match status" value="1"/>
</dbReference>
<feature type="domain" description="Reverse transcriptase" evidence="1">
    <location>
        <begin position="12"/>
        <end position="98"/>
    </location>
</feature>
<reference evidence="2" key="1">
    <citation type="submission" date="2018-02" db="EMBL/GenBank/DDBJ databases">
        <authorList>
            <person name="Cohen D.B."/>
            <person name="Kent A.D."/>
        </authorList>
    </citation>
    <scope>NUCLEOTIDE SEQUENCE</scope>
</reference>
<protein>
    <recommendedName>
        <fullName evidence="1">Reverse transcriptase domain-containing protein</fullName>
    </recommendedName>
</protein>
<dbReference type="AlphaFoldDB" id="A0A2N9GN52"/>
<dbReference type="InterPro" id="IPR000477">
    <property type="entry name" value="RT_dom"/>
</dbReference>
<accession>A0A2N9GN52</accession>
<evidence type="ECO:0000313" key="2">
    <source>
        <dbReference type="EMBL" id="SPD00995.1"/>
    </source>
</evidence>
<sequence length="196" mass="22298">MGKTRSFKPLRGMRLSPYLFILCQDVLSRMLEAEFSVGRLSGVKASFNGPALTYVMYADNLLLFTKANSREARVIDKCLDRYCSWSGQKINYNKSGLAFSKATHKRVMRSIKQLLQMKRLQKDTMYHGAPMVLSRSPTKSITQTIPVYTMSYFEIPSTICDNLDATTRRFSWKPKSSNGTFLALKSWSSLCQSKGE</sequence>
<name>A0A2N9GN52_FAGSY</name>
<dbReference type="PANTHER" id="PTHR33116">
    <property type="entry name" value="REVERSE TRANSCRIPTASE ZINC-BINDING DOMAIN-CONTAINING PROTEIN-RELATED-RELATED"/>
    <property type="match status" value="1"/>
</dbReference>
<dbReference type="EMBL" id="OIVN01002146">
    <property type="protein sequence ID" value="SPD00995.1"/>
    <property type="molecule type" value="Genomic_DNA"/>
</dbReference>
<organism evidence="2">
    <name type="scientific">Fagus sylvatica</name>
    <name type="common">Beechnut</name>
    <dbReference type="NCBI Taxonomy" id="28930"/>
    <lineage>
        <taxon>Eukaryota</taxon>
        <taxon>Viridiplantae</taxon>
        <taxon>Streptophyta</taxon>
        <taxon>Embryophyta</taxon>
        <taxon>Tracheophyta</taxon>
        <taxon>Spermatophyta</taxon>
        <taxon>Magnoliopsida</taxon>
        <taxon>eudicotyledons</taxon>
        <taxon>Gunneridae</taxon>
        <taxon>Pentapetalae</taxon>
        <taxon>rosids</taxon>
        <taxon>fabids</taxon>
        <taxon>Fagales</taxon>
        <taxon>Fagaceae</taxon>
        <taxon>Fagus</taxon>
    </lineage>
</organism>
<proteinExistence type="predicted"/>
<evidence type="ECO:0000259" key="1">
    <source>
        <dbReference type="Pfam" id="PF00078"/>
    </source>
</evidence>